<keyword evidence="2" id="KW-1185">Reference proteome</keyword>
<name>A0ACC7LNQ7_9FLAO</name>
<sequence>MYELKTDWITGHVKGKGLEGSPEIKLVADDISLVTGKRLTEIEQLRSFDLREHQVVTIPKNQGICGCNWAFVATSLAETAILIEDKSSNKDLDLSEQFVLDCSEAGDSGKGSIVQALGFLKTAYLPKEENYRDYDREKKQCTDPVNQNSEFYKIGGFKRVWGDYDADKISEMVIHIKYALYRYGAVSSTIIVNDEFKKYAGGVFNYNGGYSPSSALHLIQIIGWDNAKKAWLIKNSWGTDWGEEGFAWVNYEFLNIGASSICIFNKEDIGITGDIVITGDNEDKNGIGSTDNKKGNGDGSTIDGKVDDGTGDGRGKGDESGDDIDDDIRKTDDKKGNGGGSTIDGKGDDGTGDDRGNGNDEDKTKVTIPDPPTKKGSEHIIDAAIYHNGHSYFFSGNRYSRFTGTKIDKGYPREINKGWKGLPNHFQEGIDAALFYPPTGQIYFFKGHEYVRFTPQSNTMDWEENREELAENQETNSQSGKGYVVDAKYPLDLPGGWKGLPADFASGIDAAIYTNGFTYFFKGNKYVRFRGTTIDDGYETPKTLPGGWKMDDTFHENIGASFYYPDSEKNYFFKGNRYLRLKTYQMDKAPTDLPGGWKGLEID</sequence>
<organism evidence="1 2">
    <name type="scientific">Meishania litoralis</name>
    <dbReference type="NCBI Taxonomy" id="3434685"/>
    <lineage>
        <taxon>Bacteria</taxon>
        <taxon>Pseudomonadati</taxon>
        <taxon>Bacteroidota</taxon>
        <taxon>Flavobacteriia</taxon>
        <taxon>Flavobacteriales</taxon>
        <taxon>Flavobacteriaceae</taxon>
        <taxon>Meishania</taxon>
    </lineage>
</organism>
<accession>A0ACC7LNQ7</accession>
<evidence type="ECO:0000313" key="1">
    <source>
        <dbReference type="EMBL" id="MFH6604664.1"/>
    </source>
</evidence>
<evidence type="ECO:0000313" key="2">
    <source>
        <dbReference type="Proteomes" id="UP001595191"/>
    </source>
</evidence>
<dbReference type="Proteomes" id="UP001595191">
    <property type="component" value="Unassembled WGS sequence"/>
</dbReference>
<gene>
    <name evidence="1" type="ORF">ACEZ3G_14340</name>
</gene>
<reference evidence="1" key="1">
    <citation type="submission" date="2024-09" db="EMBL/GenBank/DDBJ databases">
        <authorList>
            <person name="Liu J."/>
        </authorList>
    </citation>
    <scope>NUCLEOTIDE SEQUENCE</scope>
    <source>
        <strain evidence="1">NBU2967</strain>
    </source>
</reference>
<dbReference type="EMBL" id="JBHFPV010000004">
    <property type="protein sequence ID" value="MFH6604664.1"/>
    <property type="molecule type" value="Genomic_DNA"/>
</dbReference>
<comment type="caution">
    <text evidence="1">The sequence shown here is derived from an EMBL/GenBank/DDBJ whole genome shotgun (WGS) entry which is preliminary data.</text>
</comment>
<proteinExistence type="predicted"/>
<protein>
    <submittedName>
        <fullName evidence="1">C1 family peptidase</fullName>
    </submittedName>
</protein>